<keyword evidence="16" id="KW-1185">Reference proteome</keyword>
<organism evidence="15 16">
    <name type="scientific">Dialister hominis</name>
    <dbReference type="NCBI Taxonomy" id="2582419"/>
    <lineage>
        <taxon>Bacteria</taxon>
        <taxon>Bacillati</taxon>
        <taxon>Bacillota</taxon>
        <taxon>Negativicutes</taxon>
        <taxon>Veillonellales</taxon>
        <taxon>Veillonellaceae</taxon>
        <taxon>Dialister</taxon>
    </lineage>
</organism>
<protein>
    <recommendedName>
        <fullName evidence="12">Bifunctional protein HldE</fullName>
    </recommendedName>
    <domain>
        <recommendedName>
            <fullName evidence="12">D-beta-D-heptose 7-phosphate kinase</fullName>
            <ecNumber evidence="12">2.7.1.167</ecNumber>
        </recommendedName>
        <alternativeName>
            <fullName evidence="12">D-beta-D-heptose 7-phosphotransferase</fullName>
        </alternativeName>
        <alternativeName>
            <fullName evidence="12">D-glycero-beta-D-manno-heptose-7-phosphate kinase</fullName>
        </alternativeName>
    </domain>
    <domain>
        <recommendedName>
            <fullName evidence="12">D-beta-D-heptose 1-phosphate adenylyltransferase</fullName>
            <ecNumber evidence="12">2.7.7.70</ecNumber>
        </recommendedName>
        <alternativeName>
            <fullName evidence="12">D-glycero-beta-D-manno-heptose 1-phosphate adenylyltransferase</fullName>
        </alternativeName>
    </domain>
</protein>
<comment type="function">
    <text evidence="1 12">Catalyzes the phosphorylation of D-glycero-D-manno-heptose 7-phosphate at the C-1 position to selectively form D-glycero-beta-D-manno-heptose-1,7-bisphosphate.</text>
</comment>
<dbReference type="Gene3D" id="3.40.1190.20">
    <property type="match status" value="1"/>
</dbReference>
<dbReference type="KEGG" id="dho:Dia5BBH33_11420"/>
<dbReference type="SUPFAM" id="SSF52374">
    <property type="entry name" value="Nucleotidylyl transferase"/>
    <property type="match status" value="1"/>
</dbReference>
<dbReference type="InterPro" id="IPR002173">
    <property type="entry name" value="Carboh/pur_kinase_PfkB_CS"/>
</dbReference>
<comment type="function">
    <text evidence="2 12">Catalyzes the ADP transfer from ATP to D-glycero-beta-D-manno-heptose 1-phosphate, yielding ADP-D-glycero-beta-D-manno-heptose.</text>
</comment>
<dbReference type="InterPro" id="IPR011913">
    <property type="entry name" value="RfaE_dom_I"/>
</dbReference>
<comment type="pathway">
    <text evidence="12">Nucleotide-sugar biosynthesis; ADP-L-glycero-beta-D-manno-heptose biosynthesis; ADP-L-glycero-beta-D-manno-heptose from D-glycero-beta-D-manno-heptose 7-phosphate: step 3/4.</text>
</comment>
<comment type="subunit">
    <text evidence="12">Homodimer.</text>
</comment>
<accession>A0A8D4UUG8</accession>
<feature type="active site" evidence="12">
    <location>
        <position position="276"/>
    </location>
</feature>
<feature type="region of interest" description="Ribokinase" evidence="12">
    <location>
        <begin position="1"/>
        <end position="330"/>
    </location>
</feature>
<dbReference type="OrthoDB" id="9802794at2"/>
<gene>
    <name evidence="12 15" type="primary">hldE</name>
    <name evidence="15" type="ORF">Dia5BBH33_11420</name>
</gene>
<dbReference type="InterPro" id="IPR011611">
    <property type="entry name" value="PfkB_dom"/>
</dbReference>
<dbReference type="NCBIfam" id="TIGR02199">
    <property type="entry name" value="rfaE_dom_II"/>
    <property type="match status" value="1"/>
</dbReference>
<evidence type="ECO:0000256" key="7">
    <source>
        <dbReference type="ARBA" id="ARBA00022777"/>
    </source>
</evidence>
<dbReference type="GeneID" id="92716357"/>
<keyword evidence="6 12" id="KW-0547">Nucleotide-binding</keyword>
<dbReference type="InterPro" id="IPR004821">
    <property type="entry name" value="Cyt_trans-like"/>
</dbReference>
<evidence type="ECO:0000256" key="4">
    <source>
        <dbReference type="ARBA" id="ARBA00022679"/>
    </source>
</evidence>
<dbReference type="GO" id="GO:0005524">
    <property type="term" value="F:ATP binding"/>
    <property type="evidence" value="ECO:0007669"/>
    <property type="project" value="UniProtKB-UniRule"/>
</dbReference>
<dbReference type="CDD" id="cd01172">
    <property type="entry name" value="RfaE_like"/>
    <property type="match status" value="1"/>
</dbReference>
<dbReference type="GO" id="GO:0033786">
    <property type="term" value="F:heptose-1-phosphate adenylyltransferase activity"/>
    <property type="evidence" value="ECO:0007669"/>
    <property type="project" value="UniProtKB-UniRule"/>
</dbReference>
<evidence type="ECO:0000259" key="13">
    <source>
        <dbReference type="Pfam" id="PF00294"/>
    </source>
</evidence>
<evidence type="ECO:0000256" key="12">
    <source>
        <dbReference type="HAMAP-Rule" id="MF_01603"/>
    </source>
</evidence>
<dbReference type="GO" id="GO:0016773">
    <property type="term" value="F:phosphotransferase activity, alcohol group as acceptor"/>
    <property type="evidence" value="ECO:0007669"/>
    <property type="project" value="InterPro"/>
</dbReference>
<evidence type="ECO:0000256" key="1">
    <source>
        <dbReference type="ARBA" id="ARBA00002319"/>
    </source>
</evidence>
<name>A0A8D4UUG8_9FIRM</name>
<dbReference type="GO" id="GO:0097171">
    <property type="term" value="P:ADP-L-glycero-beta-D-manno-heptose biosynthetic process"/>
    <property type="evidence" value="ECO:0007669"/>
    <property type="project" value="UniProtKB-UniPathway"/>
</dbReference>
<dbReference type="InterPro" id="IPR023030">
    <property type="entry name" value="Bifunc_HldE"/>
</dbReference>
<dbReference type="UniPathway" id="UPA00356">
    <property type="reaction ID" value="UER00437"/>
</dbReference>
<dbReference type="NCBIfam" id="TIGR00125">
    <property type="entry name" value="cyt_tran_rel"/>
    <property type="match status" value="1"/>
</dbReference>
<evidence type="ECO:0000256" key="10">
    <source>
        <dbReference type="ARBA" id="ARBA00023277"/>
    </source>
</evidence>
<dbReference type="InterPro" id="IPR014729">
    <property type="entry name" value="Rossmann-like_a/b/a_fold"/>
</dbReference>
<dbReference type="PANTHER" id="PTHR46969">
    <property type="entry name" value="BIFUNCTIONAL PROTEIN HLDE"/>
    <property type="match status" value="1"/>
</dbReference>
<dbReference type="EMBL" id="AP019697">
    <property type="protein sequence ID" value="BBK25207.1"/>
    <property type="molecule type" value="Genomic_DNA"/>
</dbReference>
<dbReference type="SUPFAM" id="SSF53613">
    <property type="entry name" value="Ribokinase-like"/>
    <property type="match status" value="1"/>
</dbReference>
<keyword evidence="5 12" id="KW-0548">Nucleotidyltransferase</keyword>
<evidence type="ECO:0000313" key="15">
    <source>
        <dbReference type="EMBL" id="BBK25207.1"/>
    </source>
</evidence>
<feature type="region of interest" description="Cytidylyltransferase" evidence="12">
    <location>
        <begin position="358"/>
        <end position="486"/>
    </location>
</feature>
<dbReference type="Pfam" id="PF00294">
    <property type="entry name" value="PfkB"/>
    <property type="match status" value="1"/>
</dbReference>
<evidence type="ECO:0000256" key="5">
    <source>
        <dbReference type="ARBA" id="ARBA00022695"/>
    </source>
</evidence>
<dbReference type="PROSITE" id="PS00583">
    <property type="entry name" value="PFKB_KINASES_1"/>
    <property type="match status" value="1"/>
</dbReference>
<evidence type="ECO:0000259" key="14">
    <source>
        <dbReference type="Pfam" id="PF01467"/>
    </source>
</evidence>
<feature type="domain" description="Carbohydrate kinase PfkB" evidence="13">
    <location>
        <begin position="17"/>
        <end position="314"/>
    </location>
</feature>
<comment type="pathway">
    <text evidence="12">Nucleotide-sugar biosynthesis; ADP-L-glycero-beta-D-manno-heptose biosynthesis; ADP-L-glycero-beta-D-manno-heptose from D-glycero-beta-D-manno-heptose 7-phosphate: step 1/4.</text>
</comment>
<feature type="domain" description="Cytidyltransferase-like" evidence="14">
    <location>
        <begin position="358"/>
        <end position="450"/>
    </location>
</feature>
<evidence type="ECO:0000313" key="16">
    <source>
        <dbReference type="Proteomes" id="UP000320585"/>
    </source>
</evidence>
<dbReference type="PANTHER" id="PTHR46969:SF1">
    <property type="entry name" value="BIFUNCTIONAL PROTEIN HLDE"/>
    <property type="match status" value="1"/>
</dbReference>
<dbReference type="GO" id="GO:0009244">
    <property type="term" value="P:lipopolysaccharide core region biosynthetic process"/>
    <property type="evidence" value="ECO:0007669"/>
    <property type="project" value="UniProtKB-UniPathway"/>
</dbReference>
<reference evidence="16" key="1">
    <citation type="submission" date="2019-05" db="EMBL/GenBank/DDBJ databases">
        <title>Complete genome sequencing of Dialister sp. strain 5BBH33.</title>
        <authorList>
            <person name="Sakamoto M."/>
            <person name="Murakami T."/>
            <person name="Mori H."/>
        </authorList>
    </citation>
    <scope>NUCLEOTIDE SEQUENCE [LARGE SCALE GENOMIC DNA]</scope>
    <source>
        <strain evidence="16">5BBH33</strain>
    </source>
</reference>
<keyword evidence="10 12" id="KW-0119">Carbohydrate metabolism</keyword>
<comment type="catalytic activity">
    <reaction evidence="11 12">
        <text>D-glycero-beta-D-manno-heptose 1-phosphate + ATP + H(+) = ADP-D-glycero-beta-D-manno-heptose + diphosphate</text>
        <dbReference type="Rhea" id="RHEA:27465"/>
        <dbReference type="ChEBI" id="CHEBI:15378"/>
        <dbReference type="ChEBI" id="CHEBI:30616"/>
        <dbReference type="ChEBI" id="CHEBI:33019"/>
        <dbReference type="ChEBI" id="CHEBI:59967"/>
        <dbReference type="ChEBI" id="CHEBI:61593"/>
        <dbReference type="EC" id="2.7.7.70"/>
    </reaction>
</comment>
<evidence type="ECO:0000256" key="6">
    <source>
        <dbReference type="ARBA" id="ARBA00022741"/>
    </source>
</evidence>
<dbReference type="EC" id="2.7.1.167" evidence="12"/>
<dbReference type="UniPathway" id="UPA00958"/>
<dbReference type="EC" id="2.7.7.70" evidence="12"/>
<evidence type="ECO:0000256" key="11">
    <source>
        <dbReference type="ARBA" id="ARBA00047428"/>
    </source>
</evidence>
<sequence>MRQDGEKFLSEDILKVKAAVIGDVMMDQYVTGSVNRISPEAPVPVNLVKGERNVPGGAANTAANLASLGCQVFVSGIVGNDQNGKMLLDLLKNAGIDSNGILVSDDYQTTAKIRILGAGQQMMRLDYERTRKLTDDECESVMEWLCGLLKAGLDCVVISDYGKGMIDDILSQKIIKKANEYNVPVLVDPKGSDWEKYDGAYGITPNLKELSDCAGKSIPNESAPIEAEGKRIREKFHLKYLFVTRSERGITCIMDGGAIHRASVAQDVFDVSGAGDTVMAVTAACAAAGIDMETTLELANRAAGIAVSHVGTYQVERKEVLDAWRDNEPVRLDYLPLTWKEAENKVNLWKARGETVVFTNGCFDILHRGHVTYLQKAASLGDHLIVGLNSDDSVKMLKGEDRPVNRENDRSFMLAALRCVDDVVVFGEETPEKLLTHLKPDILVKGGDYKAEEVAGRQYAGSVEILPFVDGYSTTGVIKKIKREKQ</sequence>
<dbReference type="Gene3D" id="3.40.50.620">
    <property type="entry name" value="HUPs"/>
    <property type="match status" value="1"/>
</dbReference>
<dbReference type="Pfam" id="PF01467">
    <property type="entry name" value="CTP_transf_like"/>
    <property type="match status" value="1"/>
</dbReference>
<dbReference type="AlphaFoldDB" id="A0A8D4UUG8"/>
<comment type="similarity">
    <text evidence="12">In the N-terminal section; belongs to the carbohydrate kinase PfkB family.</text>
</comment>
<comment type="pathway">
    <text evidence="3">Bacterial outer membrane biogenesis; LPS core biosynthesis.</text>
</comment>
<dbReference type="Proteomes" id="UP000320585">
    <property type="component" value="Chromosome"/>
</dbReference>
<evidence type="ECO:0000256" key="3">
    <source>
        <dbReference type="ARBA" id="ARBA00004713"/>
    </source>
</evidence>
<dbReference type="InterPro" id="IPR011914">
    <property type="entry name" value="RfaE_dom_II"/>
</dbReference>
<comment type="catalytic activity">
    <reaction evidence="12">
        <text>D-glycero-beta-D-manno-heptose 7-phosphate + ATP = D-glycero-beta-D-manno-heptose 1,7-bisphosphate + ADP + H(+)</text>
        <dbReference type="Rhea" id="RHEA:27473"/>
        <dbReference type="ChEBI" id="CHEBI:15378"/>
        <dbReference type="ChEBI" id="CHEBI:30616"/>
        <dbReference type="ChEBI" id="CHEBI:60204"/>
        <dbReference type="ChEBI" id="CHEBI:60208"/>
        <dbReference type="ChEBI" id="CHEBI:456216"/>
        <dbReference type="EC" id="2.7.1.167"/>
    </reaction>
</comment>
<proteinExistence type="inferred from homology"/>
<comment type="similarity">
    <text evidence="12">In the C-terminal section; belongs to the cytidylyltransferase family.</text>
</comment>
<feature type="binding site" evidence="12">
    <location>
        <begin position="206"/>
        <end position="209"/>
    </location>
    <ligand>
        <name>ATP</name>
        <dbReference type="ChEBI" id="CHEBI:30616"/>
    </ligand>
</feature>
<dbReference type="GO" id="GO:0033785">
    <property type="term" value="F:heptose 7-phosphate kinase activity"/>
    <property type="evidence" value="ECO:0007669"/>
    <property type="project" value="UniProtKB-UniRule"/>
</dbReference>
<evidence type="ECO:0000256" key="8">
    <source>
        <dbReference type="ARBA" id="ARBA00022840"/>
    </source>
</evidence>
<dbReference type="InterPro" id="IPR029056">
    <property type="entry name" value="Ribokinase-like"/>
</dbReference>
<dbReference type="HAMAP" id="MF_01603">
    <property type="entry name" value="HldE"/>
    <property type="match status" value="1"/>
</dbReference>
<keyword evidence="4 12" id="KW-0808">Transferase</keyword>
<dbReference type="RefSeq" id="WP_022381737.1">
    <property type="nucleotide sequence ID" value="NZ_AP019697.1"/>
</dbReference>
<keyword evidence="7 12" id="KW-0418">Kinase</keyword>
<keyword evidence="9 12" id="KW-0511">Multifunctional enzyme</keyword>
<evidence type="ECO:0000256" key="9">
    <source>
        <dbReference type="ARBA" id="ARBA00023268"/>
    </source>
</evidence>
<keyword evidence="8 12" id="KW-0067">ATP-binding</keyword>
<evidence type="ECO:0000256" key="2">
    <source>
        <dbReference type="ARBA" id="ARBA00003753"/>
    </source>
</evidence>
<dbReference type="GO" id="GO:0005829">
    <property type="term" value="C:cytosol"/>
    <property type="evidence" value="ECO:0007669"/>
    <property type="project" value="TreeGrafter"/>
</dbReference>